<reference evidence="3" key="2">
    <citation type="submission" date="2016-04" db="EMBL/GenBank/DDBJ databases">
        <title>First Complete Genome Sequence of a Subdivision 6 Acidobacterium.</title>
        <authorList>
            <person name="Huang S."/>
            <person name="Vieira S."/>
            <person name="Bunk B."/>
            <person name="Riedel T."/>
            <person name="Sproeer C."/>
            <person name="Overmann J."/>
        </authorList>
    </citation>
    <scope>NUCLEOTIDE SEQUENCE [LARGE SCALE GENOMIC DNA]</scope>
    <source>
        <strain evidence="3">DSM 100886 HEG_-6_39</strain>
    </source>
</reference>
<dbReference type="STRING" id="1855912.LuPra_00916"/>
<proteinExistence type="predicted"/>
<evidence type="ECO:0000313" key="2">
    <source>
        <dbReference type="EMBL" id="AMY07736.1"/>
    </source>
</evidence>
<reference evidence="2 3" key="1">
    <citation type="journal article" date="2016" name="Genome Announc.">
        <title>First Complete Genome Sequence of a Subdivision 6 Acidobacterium Strain.</title>
        <authorList>
            <person name="Huang S."/>
            <person name="Vieira S."/>
            <person name="Bunk B."/>
            <person name="Riedel T."/>
            <person name="Sproer C."/>
            <person name="Overmann J."/>
        </authorList>
    </citation>
    <scope>NUCLEOTIDE SEQUENCE [LARGE SCALE GENOMIC DNA]</scope>
    <source>
        <strain evidence="3">DSM 100886 HEG_-6_39</strain>
    </source>
</reference>
<dbReference type="KEGG" id="abac:LuPra_00916"/>
<dbReference type="AlphaFoldDB" id="A0A143PH46"/>
<evidence type="ECO:0000256" key="1">
    <source>
        <dbReference type="SAM" id="MobiDB-lite"/>
    </source>
</evidence>
<dbReference type="RefSeq" id="WP_157898729.1">
    <property type="nucleotide sequence ID" value="NZ_CP015136.1"/>
</dbReference>
<name>A0A143PH46_LUTPR</name>
<keyword evidence="3" id="KW-1185">Reference proteome</keyword>
<accession>A0A143PH46</accession>
<organism evidence="2 3">
    <name type="scientific">Luteitalea pratensis</name>
    <dbReference type="NCBI Taxonomy" id="1855912"/>
    <lineage>
        <taxon>Bacteria</taxon>
        <taxon>Pseudomonadati</taxon>
        <taxon>Acidobacteriota</taxon>
        <taxon>Vicinamibacteria</taxon>
        <taxon>Vicinamibacterales</taxon>
        <taxon>Vicinamibacteraceae</taxon>
        <taxon>Luteitalea</taxon>
    </lineage>
</organism>
<dbReference type="Proteomes" id="UP000076079">
    <property type="component" value="Chromosome"/>
</dbReference>
<gene>
    <name evidence="2" type="ORF">LuPra_00916</name>
</gene>
<dbReference type="EMBL" id="CP015136">
    <property type="protein sequence ID" value="AMY07736.1"/>
    <property type="molecule type" value="Genomic_DNA"/>
</dbReference>
<sequence length="57" mass="6180">MSEILDEFEPIRELAEVAGLIDPTPKAVDPEPIPVSEPPAASSQQDRSCRPATPQRP</sequence>
<feature type="region of interest" description="Disordered" evidence="1">
    <location>
        <begin position="20"/>
        <end position="57"/>
    </location>
</feature>
<evidence type="ECO:0000313" key="3">
    <source>
        <dbReference type="Proteomes" id="UP000076079"/>
    </source>
</evidence>
<protein>
    <submittedName>
        <fullName evidence="2">Uncharacterized protein</fullName>
    </submittedName>
</protein>